<keyword evidence="10" id="KW-1185">Reference proteome</keyword>
<evidence type="ECO:0000256" key="2">
    <source>
        <dbReference type="ARBA" id="ARBA00011495"/>
    </source>
</evidence>
<comment type="subunit">
    <text evidence="2">Part of the tectonic-like complex (also named B9 complex).</text>
</comment>
<evidence type="ECO:0000256" key="4">
    <source>
        <dbReference type="ARBA" id="ARBA00022794"/>
    </source>
</evidence>
<keyword evidence="5" id="KW-0325">Glycoprotein</keyword>
<gene>
    <name evidence="9" type="ORF">mMyoMyo1_018902</name>
</gene>
<name>A0A7J7QXD7_MYOMY</name>
<evidence type="ECO:0000259" key="8">
    <source>
        <dbReference type="Pfam" id="PF25752"/>
    </source>
</evidence>
<comment type="similarity">
    <text evidence="1">Belongs to the tectonic family.</text>
</comment>
<protein>
    <submittedName>
        <fullName evidence="9">Tectonic family member 2</fullName>
    </submittedName>
</protein>
<dbReference type="VEuPathDB" id="HostDB:GeneID_118655517"/>
<evidence type="ECO:0000313" key="9">
    <source>
        <dbReference type="EMBL" id="KAF6268385.1"/>
    </source>
</evidence>
<evidence type="ECO:0000259" key="7">
    <source>
        <dbReference type="Pfam" id="PF07773"/>
    </source>
</evidence>
<keyword evidence="3 6" id="KW-0732">Signal</keyword>
<evidence type="ECO:0000256" key="1">
    <source>
        <dbReference type="ARBA" id="ARBA00007633"/>
    </source>
</evidence>
<feature type="domain" description="Tectonic-1-3 N-terminal" evidence="8">
    <location>
        <begin position="146"/>
        <end position="257"/>
    </location>
</feature>
<dbReference type="InterPro" id="IPR057724">
    <property type="entry name" value="TCTN1-3_N"/>
</dbReference>
<feature type="signal peptide" evidence="6">
    <location>
        <begin position="1"/>
        <end position="25"/>
    </location>
</feature>
<comment type="caution">
    <text evidence="9">The sequence shown here is derived from an EMBL/GenBank/DDBJ whole genome shotgun (WGS) entry which is preliminary data.</text>
</comment>
<accession>A0A7J7QXD7</accession>
<feature type="domain" description="Tectonic-1-3" evidence="7">
    <location>
        <begin position="434"/>
        <end position="619"/>
    </location>
</feature>
<dbReference type="EMBL" id="JABWUV010000047">
    <property type="protein sequence ID" value="KAF6268385.1"/>
    <property type="molecule type" value="Genomic_DNA"/>
</dbReference>
<dbReference type="Pfam" id="PF07773">
    <property type="entry name" value="TCTN_DUF1619"/>
    <property type="match status" value="2"/>
</dbReference>
<organism evidence="9 10">
    <name type="scientific">Myotis myotis</name>
    <name type="common">Greater mouse-eared bat</name>
    <name type="synonym">Vespertilio myotis</name>
    <dbReference type="NCBI Taxonomy" id="51298"/>
    <lineage>
        <taxon>Eukaryota</taxon>
        <taxon>Metazoa</taxon>
        <taxon>Chordata</taxon>
        <taxon>Craniata</taxon>
        <taxon>Vertebrata</taxon>
        <taxon>Euteleostomi</taxon>
        <taxon>Mammalia</taxon>
        <taxon>Eutheria</taxon>
        <taxon>Laurasiatheria</taxon>
        <taxon>Chiroptera</taxon>
        <taxon>Yangochiroptera</taxon>
        <taxon>Vespertilionidae</taxon>
        <taxon>Myotis</taxon>
    </lineage>
</organism>
<proteinExistence type="inferred from homology"/>
<evidence type="ECO:0000313" key="10">
    <source>
        <dbReference type="Proteomes" id="UP000527355"/>
    </source>
</evidence>
<dbReference type="PANTHER" id="PTHR14611:SF6">
    <property type="entry name" value="TECTONIC-2"/>
    <property type="match status" value="1"/>
</dbReference>
<dbReference type="Pfam" id="PF25752">
    <property type="entry name" value="DUF1619_N"/>
    <property type="match status" value="1"/>
</dbReference>
<dbReference type="GO" id="GO:0036038">
    <property type="term" value="C:MKS complex"/>
    <property type="evidence" value="ECO:0007669"/>
    <property type="project" value="TreeGrafter"/>
</dbReference>
<feature type="domain" description="Tectonic-1-3" evidence="7">
    <location>
        <begin position="276"/>
        <end position="424"/>
    </location>
</feature>
<dbReference type="GO" id="GO:1904491">
    <property type="term" value="P:protein localization to ciliary transition zone"/>
    <property type="evidence" value="ECO:0007669"/>
    <property type="project" value="TreeGrafter"/>
</dbReference>
<dbReference type="GO" id="GO:0007224">
    <property type="term" value="P:smoothened signaling pathway"/>
    <property type="evidence" value="ECO:0007669"/>
    <property type="project" value="TreeGrafter"/>
</dbReference>
<dbReference type="AlphaFoldDB" id="A0A7J7QXD7"/>
<keyword evidence="4" id="KW-0970">Cilium biogenesis/degradation</keyword>
<dbReference type="Proteomes" id="UP000527355">
    <property type="component" value="Unassembled WGS sequence"/>
</dbReference>
<evidence type="ECO:0000256" key="3">
    <source>
        <dbReference type="ARBA" id="ARBA00022729"/>
    </source>
</evidence>
<dbReference type="InterPro" id="IPR040354">
    <property type="entry name" value="TCTN1-3"/>
</dbReference>
<feature type="chain" id="PRO_5029742502" evidence="6">
    <location>
        <begin position="26"/>
        <end position="692"/>
    </location>
</feature>
<dbReference type="GO" id="GO:0060271">
    <property type="term" value="P:cilium assembly"/>
    <property type="evidence" value="ECO:0007669"/>
    <property type="project" value="TreeGrafter"/>
</dbReference>
<sequence length="692" mass="73812">MGSPPPAALLLRLLLVLGALRPLRGDPVFLPAFIRASGPVVSASLLGGTEDVAVSLSLLQDQAGSLPAPTCGVLNNDTGDWSLAVTPSVNAWDVTVRLKRAPPSCSSNETGSFSESPCIVQTLLVSASRSSACLAHLLIQVEIYANSSLAHSASENVTAIPDPVHQPLGPCPCNLTAGACDVRCCCDQECSSNVTALFRESCLTGVFGGDVSPPFDQLCSTQRPPGAPGWFPFLCVQSSLANSPFLGYFHHGAVSSRPHAAAFDAYLHTEPKDMSDSGYKQGDPVMTAARAYLTVPQVSLAGQCVRDAPVGFLQNFDVRCITDLDAYGEAGSVPDAGIKDGTAGGIVIPHVIYEEAADLGQVLAGAETLLSPGSAPRNVTVEGHYLFRWNNRTISEMHVRIIWATVHALQKGTMTQRFTVKFLSYNSGHEKERSGNPGYQLGRPVRAAHAGRRDPVAALSLWQPAGRGLCASATLRPVLFGENALSGCLLEVGIEENCTRLRDKAAEILDSLIQATHVATRGNSDYRDLGDGWLEIVAAPDPGTDLAGGSGKGSCTEVPAQLSIRILTWDAGSVEGIAQQEILGAEKRVSSVTWRPQCGLTCEQVGLFPLSASVQFIQVPAQLPRPLTRFQINFTEYDCDRNDVCWPQLLYPWTRYYQGEPYARRVAKGLLLAAFSAAALFLSDPWTGGRRA</sequence>
<evidence type="ECO:0000256" key="5">
    <source>
        <dbReference type="ARBA" id="ARBA00023180"/>
    </source>
</evidence>
<evidence type="ECO:0000256" key="6">
    <source>
        <dbReference type="SAM" id="SignalP"/>
    </source>
</evidence>
<dbReference type="InterPro" id="IPR011677">
    <property type="entry name" value="TCTN1-3_dom"/>
</dbReference>
<dbReference type="PANTHER" id="PTHR14611">
    <property type="entry name" value="TECTONIC FAMILY MEMBER"/>
    <property type="match status" value="1"/>
</dbReference>
<reference evidence="9 10" key="1">
    <citation type="journal article" date="2020" name="Nature">
        <title>Six reference-quality genomes reveal evolution of bat adaptations.</title>
        <authorList>
            <person name="Jebb D."/>
            <person name="Huang Z."/>
            <person name="Pippel M."/>
            <person name="Hughes G.M."/>
            <person name="Lavrichenko K."/>
            <person name="Devanna P."/>
            <person name="Winkler S."/>
            <person name="Jermiin L.S."/>
            <person name="Skirmuntt E.C."/>
            <person name="Katzourakis A."/>
            <person name="Burkitt-Gray L."/>
            <person name="Ray D.A."/>
            <person name="Sullivan K.A.M."/>
            <person name="Roscito J.G."/>
            <person name="Kirilenko B.M."/>
            <person name="Davalos L.M."/>
            <person name="Corthals A.P."/>
            <person name="Power M.L."/>
            <person name="Jones G."/>
            <person name="Ransome R.D."/>
            <person name="Dechmann D.K.N."/>
            <person name="Locatelli A.G."/>
            <person name="Puechmaille S.J."/>
            <person name="Fedrigo O."/>
            <person name="Jarvis E.D."/>
            <person name="Hiller M."/>
            <person name="Vernes S.C."/>
            <person name="Myers E.W."/>
            <person name="Teeling E.C."/>
        </authorList>
    </citation>
    <scope>NUCLEOTIDE SEQUENCE [LARGE SCALE GENOMIC DNA]</scope>
    <source>
        <strain evidence="9">MMyoMyo1</strain>
        <tissue evidence="9">Flight muscle</tissue>
    </source>
</reference>